<evidence type="ECO:0000313" key="4">
    <source>
        <dbReference type="Proteomes" id="UP001500908"/>
    </source>
</evidence>
<dbReference type="InterPro" id="IPR027392">
    <property type="entry name" value="TF_Znf"/>
</dbReference>
<sequence>MPPTELERVAYHVPVICPKCQSRMMTVDRKGIHLEQCERCRGIFLDHGELEQIVSAEQHHYGMAPAYGYSDSPKPYQHGRPDSPPPFHGHPDSPKPYRGGYGGYSDSPRPYGHKKRKRSFLEDLFD</sequence>
<keyword evidence="4" id="KW-1185">Reference proteome</keyword>
<feature type="region of interest" description="Disordered" evidence="1">
    <location>
        <begin position="64"/>
        <end position="126"/>
    </location>
</feature>
<dbReference type="EMBL" id="BAABDD010000038">
    <property type="protein sequence ID" value="GAA3763228.1"/>
    <property type="molecule type" value="Genomic_DNA"/>
</dbReference>
<organism evidence="3 4">
    <name type="scientific">Salinactinospora qingdaonensis</name>
    <dbReference type="NCBI Taxonomy" id="702744"/>
    <lineage>
        <taxon>Bacteria</taxon>
        <taxon>Bacillati</taxon>
        <taxon>Actinomycetota</taxon>
        <taxon>Actinomycetes</taxon>
        <taxon>Streptosporangiales</taxon>
        <taxon>Nocardiopsidaceae</taxon>
        <taxon>Salinactinospora</taxon>
    </lineage>
</organism>
<evidence type="ECO:0000259" key="2">
    <source>
        <dbReference type="Pfam" id="PF13453"/>
    </source>
</evidence>
<comment type="caution">
    <text evidence="3">The sequence shown here is derived from an EMBL/GenBank/DDBJ whole genome shotgun (WGS) entry which is preliminary data.</text>
</comment>
<name>A0ABP7GHD1_9ACTN</name>
<reference evidence="4" key="1">
    <citation type="journal article" date="2019" name="Int. J. Syst. Evol. Microbiol.">
        <title>The Global Catalogue of Microorganisms (GCM) 10K type strain sequencing project: providing services to taxonomists for standard genome sequencing and annotation.</title>
        <authorList>
            <consortium name="The Broad Institute Genomics Platform"/>
            <consortium name="The Broad Institute Genome Sequencing Center for Infectious Disease"/>
            <person name="Wu L."/>
            <person name="Ma J."/>
        </authorList>
    </citation>
    <scope>NUCLEOTIDE SEQUENCE [LARGE SCALE GENOMIC DNA]</scope>
    <source>
        <strain evidence="4">JCM 17137</strain>
    </source>
</reference>
<evidence type="ECO:0000313" key="3">
    <source>
        <dbReference type="EMBL" id="GAA3763228.1"/>
    </source>
</evidence>
<feature type="domain" description="Transcription factor zinc-finger" evidence="2">
    <location>
        <begin position="16"/>
        <end position="55"/>
    </location>
</feature>
<dbReference type="Proteomes" id="UP001500908">
    <property type="component" value="Unassembled WGS sequence"/>
</dbReference>
<evidence type="ECO:0000256" key="1">
    <source>
        <dbReference type="SAM" id="MobiDB-lite"/>
    </source>
</evidence>
<dbReference type="Pfam" id="PF13453">
    <property type="entry name" value="Zn_ribbon_TFIIB"/>
    <property type="match status" value="1"/>
</dbReference>
<gene>
    <name evidence="3" type="ORF">GCM10022402_45870</name>
</gene>
<protein>
    <submittedName>
        <fullName evidence="3">Zf-TFIIB domain-containing protein</fullName>
    </submittedName>
</protein>
<accession>A0ABP7GHD1</accession>
<proteinExistence type="predicted"/>